<dbReference type="SUPFAM" id="SSF52058">
    <property type="entry name" value="L domain-like"/>
    <property type="match status" value="1"/>
</dbReference>
<sequence>MDLISSSILGPLCERVFNAALEEYTLVSDAEEIKSLAFTVSVIKGLLQDAERKQVEDAAIRNWLKGLKQVLFDAEDVLDEIATDEALRRRDTNGTGSVTGRAAKVRKIISSLFSVGAASTSRATAHRIKDIKKKFDDISRLKDSLGLRVLNENSCSPIGTPRKLETSSLLPNEANIIGRDDEKQKLEELLLEPIKVTEAKSSESNVHVIAVVGMGGIGKTTLVKHAYNNPAVGEYFQPRMWVCVSNDFDVKRITREIMDAASSSEKAKEFSERSNWDVAQKGLQGKLEGKRFLLVLDDVWEEDPSKWEDLCTPLLFGGQGSKIIVTTRSQKVSNITRGTSILLKRLSSHDLWSIFQRYAFEDLDLDKHPQLTLVGRQIVGKLEGLPLAAKTIGRLLYSNPDRTYYKAAYVMHDLIHNLVELVSEGDCLRLEDNQQKRIISETIRHVSIASNRFDPIKIEELCKYENMRTLLFLRRRRFQLGSHLHSLFMKLQRLRVLGLRRCNIKELPASIGTLKHLRFLDLSHNLIGALPESLCNLHNLQVLKLEDCGPIVALPRNMSALINLRHLITDHELSCTIQGLGKLTALHELRFDSGRQPMKELADMGMLRRLSIRSLEAVKSREEAIQSRLDKKEHLDELSLGWDHGIYDHVNNPGLEEEVLESLRPTSSIRRLSIYNYGGTRSPSWMEDPSWVTYSSFLETLELEDGVNWEHHPPFLPRLRNLRIRNCPKLRQLPPLPTSLTKLGLRKVGLSDLPGWLPPPPPSSPLPSCSFSLSSLEIDDCPNLTSLAGGLLRHPLPNLVRLIIIDCQGLASLPETALGHLTSLKELWVEKCPNLSWPSCVSVEDTLPPLLESIQIGEDCGRLTDQMMLAIVGSQKLTCLRGLKVVRGPPSLRKNLPSSLQELTIHNNHQLDGESLSTWLRGLTSLRRLSIRECPAITSLPRAEALSHLTALEISCLKAFRSFGGGIHCLANLETLEIEDCPELLDIIAAYSSPPSSLLPSPAGMGTTRIRTLRISESSMQQMKTWLHQCPSLQDLSIRACPQLTGFGGDDGGDVGRELEAALLINLSTTLRHLYLWGCENLHSLPPNLRSLSALQSLAIYRCPQIQCLPAAGLPESLKTLEISGCPALQERCKEGEGSDWPLISRIPDLYIG</sequence>
<dbReference type="InterPro" id="IPR002182">
    <property type="entry name" value="NB-ARC"/>
</dbReference>
<dbReference type="InterPro" id="IPR042197">
    <property type="entry name" value="Apaf_helical"/>
</dbReference>
<keyword evidence="12" id="KW-1185">Reference proteome</keyword>
<keyword evidence="4" id="KW-0547">Nucleotide-binding</keyword>
<dbReference type="PANTHER" id="PTHR36766">
    <property type="entry name" value="PLANT BROAD-SPECTRUM MILDEW RESISTANCE PROTEIN RPW8"/>
    <property type="match status" value="1"/>
</dbReference>
<evidence type="ECO:0000256" key="2">
    <source>
        <dbReference type="ARBA" id="ARBA00022614"/>
    </source>
</evidence>
<evidence type="ECO:0000259" key="8">
    <source>
        <dbReference type="Pfam" id="PF18052"/>
    </source>
</evidence>
<dbReference type="InterPro" id="IPR032675">
    <property type="entry name" value="LRR_dom_sf"/>
</dbReference>
<organism evidence="11 12">
    <name type="scientific">Colocasia esculenta</name>
    <name type="common">Wild taro</name>
    <name type="synonym">Arum esculentum</name>
    <dbReference type="NCBI Taxonomy" id="4460"/>
    <lineage>
        <taxon>Eukaryota</taxon>
        <taxon>Viridiplantae</taxon>
        <taxon>Streptophyta</taxon>
        <taxon>Embryophyta</taxon>
        <taxon>Tracheophyta</taxon>
        <taxon>Spermatophyta</taxon>
        <taxon>Magnoliopsida</taxon>
        <taxon>Liliopsida</taxon>
        <taxon>Araceae</taxon>
        <taxon>Aroideae</taxon>
        <taxon>Colocasieae</taxon>
        <taxon>Colocasia</taxon>
    </lineage>
</organism>
<dbReference type="Gene3D" id="3.40.50.300">
    <property type="entry name" value="P-loop containing nucleotide triphosphate hydrolases"/>
    <property type="match status" value="1"/>
</dbReference>
<evidence type="ECO:0000313" key="12">
    <source>
        <dbReference type="Proteomes" id="UP000652761"/>
    </source>
</evidence>
<name>A0A843W1P8_COLES</name>
<dbReference type="Pfam" id="PF25019">
    <property type="entry name" value="LRR_R13L1-DRL21"/>
    <property type="match status" value="1"/>
</dbReference>
<gene>
    <name evidence="11" type="ORF">Taro_033489</name>
</gene>
<comment type="caution">
    <text evidence="11">The sequence shown here is derived from an EMBL/GenBank/DDBJ whole genome shotgun (WGS) entry which is preliminary data.</text>
</comment>
<feature type="domain" description="NB-ARC" evidence="7">
    <location>
        <begin position="200"/>
        <end position="361"/>
    </location>
</feature>
<dbReference type="PANTHER" id="PTHR36766:SF40">
    <property type="entry name" value="DISEASE RESISTANCE PROTEIN RGA3"/>
    <property type="match status" value="1"/>
</dbReference>
<keyword evidence="2" id="KW-0433">Leucine-rich repeat</keyword>
<dbReference type="InterPro" id="IPR056789">
    <property type="entry name" value="LRR_R13L1-DRL21"/>
</dbReference>
<evidence type="ECO:0000259" key="7">
    <source>
        <dbReference type="Pfam" id="PF00931"/>
    </source>
</evidence>
<dbReference type="EMBL" id="NMUH01002561">
    <property type="protein sequence ID" value="MQM00748.1"/>
    <property type="molecule type" value="Genomic_DNA"/>
</dbReference>
<feature type="domain" description="Disease resistance N-terminal" evidence="8">
    <location>
        <begin position="9"/>
        <end position="90"/>
    </location>
</feature>
<evidence type="ECO:0000259" key="10">
    <source>
        <dbReference type="Pfam" id="PF25019"/>
    </source>
</evidence>
<evidence type="ECO:0000256" key="1">
    <source>
        <dbReference type="ARBA" id="ARBA00008894"/>
    </source>
</evidence>
<dbReference type="Gene3D" id="1.10.8.430">
    <property type="entry name" value="Helical domain of apoptotic protease-activating factors"/>
    <property type="match status" value="1"/>
</dbReference>
<dbReference type="GO" id="GO:0006952">
    <property type="term" value="P:defense response"/>
    <property type="evidence" value="ECO:0007669"/>
    <property type="project" value="UniProtKB-KW"/>
</dbReference>
<evidence type="ECO:0000256" key="6">
    <source>
        <dbReference type="ARBA" id="ARBA00022840"/>
    </source>
</evidence>
<proteinExistence type="inferred from homology"/>
<dbReference type="Gene3D" id="3.80.10.10">
    <property type="entry name" value="Ribonuclease Inhibitor"/>
    <property type="match status" value="3"/>
</dbReference>
<feature type="domain" description="R13L1/DRL21-like LRR repeat region" evidence="10">
    <location>
        <begin position="598"/>
        <end position="727"/>
    </location>
</feature>
<evidence type="ECO:0000259" key="9">
    <source>
        <dbReference type="Pfam" id="PF23598"/>
    </source>
</evidence>
<evidence type="ECO:0000256" key="3">
    <source>
        <dbReference type="ARBA" id="ARBA00022737"/>
    </source>
</evidence>
<dbReference type="PROSITE" id="PS51450">
    <property type="entry name" value="LRR"/>
    <property type="match status" value="1"/>
</dbReference>
<feature type="domain" description="Disease resistance R13L4/SHOC-2-like LRR" evidence="9">
    <location>
        <begin position="459"/>
        <end position="590"/>
    </location>
</feature>
<keyword evidence="3" id="KW-0677">Repeat</keyword>
<dbReference type="Proteomes" id="UP000652761">
    <property type="component" value="Unassembled WGS sequence"/>
</dbReference>
<protein>
    <submittedName>
        <fullName evidence="11">Uncharacterized protein</fullName>
    </submittedName>
</protein>
<dbReference type="SUPFAM" id="SSF52540">
    <property type="entry name" value="P-loop containing nucleoside triphosphate hydrolases"/>
    <property type="match status" value="1"/>
</dbReference>
<dbReference type="GO" id="GO:0005524">
    <property type="term" value="F:ATP binding"/>
    <property type="evidence" value="ECO:0007669"/>
    <property type="project" value="UniProtKB-KW"/>
</dbReference>
<dbReference type="Gene3D" id="1.20.5.4130">
    <property type="match status" value="1"/>
</dbReference>
<accession>A0A843W1P8</accession>
<dbReference type="GO" id="GO:0051707">
    <property type="term" value="P:response to other organism"/>
    <property type="evidence" value="ECO:0007669"/>
    <property type="project" value="UniProtKB-ARBA"/>
</dbReference>
<dbReference type="Pfam" id="PF23598">
    <property type="entry name" value="LRR_14"/>
    <property type="match status" value="1"/>
</dbReference>
<comment type="similarity">
    <text evidence="1">Belongs to the disease resistance NB-LRR family.</text>
</comment>
<dbReference type="InterPro" id="IPR041118">
    <property type="entry name" value="Rx_N"/>
</dbReference>
<dbReference type="SMART" id="SM00369">
    <property type="entry name" value="LRR_TYP"/>
    <property type="match status" value="3"/>
</dbReference>
<dbReference type="AlphaFoldDB" id="A0A843W1P8"/>
<dbReference type="InterPro" id="IPR027417">
    <property type="entry name" value="P-loop_NTPase"/>
</dbReference>
<dbReference type="PRINTS" id="PR00364">
    <property type="entry name" value="DISEASERSIST"/>
</dbReference>
<keyword evidence="6" id="KW-0067">ATP-binding</keyword>
<dbReference type="OrthoDB" id="771937at2759"/>
<evidence type="ECO:0000256" key="5">
    <source>
        <dbReference type="ARBA" id="ARBA00022821"/>
    </source>
</evidence>
<reference evidence="11" key="1">
    <citation type="submission" date="2017-07" db="EMBL/GenBank/DDBJ databases">
        <title>Taro Niue Genome Assembly and Annotation.</title>
        <authorList>
            <person name="Atibalentja N."/>
            <person name="Keating K."/>
            <person name="Fields C.J."/>
        </authorList>
    </citation>
    <scope>NUCLEOTIDE SEQUENCE</scope>
    <source>
        <strain evidence="11">Niue_2</strain>
        <tissue evidence="11">Leaf</tissue>
    </source>
</reference>
<dbReference type="FunFam" id="3.40.50.300:FF:001091">
    <property type="entry name" value="Probable disease resistance protein At1g61300"/>
    <property type="match status" value="1"/>
</dbReference>
<keyword evidence="5" id="KW-0611">Plant defense</keyword>
<dbReference type="Pfam" id="PF18052">
    <property type="entry name" value="Rx_N"/>
    <property type="match status" value="1"/>
</dbReference>
<dbReference type="GO" id="GO:0043531">
    <property type="term" value="F:ADP binding"/>
    <property type="evidence" value="ECO:0007669"/>
    <property type="project" value="InterPro"/>
</dbReference>
<evidence type="ECO:0000256" key="4">
    <source>
        <dbReference type="ARBA" id="ARBA00022741"/>
    </source>
</evidence>
<dbReference type="InterPro" id="IPR055414">
    <property type="entry name" value="LRR_R13L4/SHOC2-like"/>
</dbReference>
<evidence type="ECO:0000313" key="11">
    <source>
        <dbReference type="EMBL" id="MQM00748.1"/>
    </source>
</evidence>
<dbReference type="InterPro" id="IPR001611">
    <property type="entry name" value="Leu-rich_rpt"/>
</dbReference>
<dbReference type="InterPro" id="IPR003591">
    <property type="entry name" value="Leu-rich_rpt_typical-subtyp"/>
</dbReference>
<dbReference type="Pfam" id="PF00931">
    <property type="entry name" value="NB-ARC"/>
    <property type="match status" value="1"/>
</dbReference>